<gene>
    <name evidence="1" type="ORF">CTRU02_213640</name>
</gene>
<evidence type="ECO:0000313" key="1">
    <source>
        <dbReference type="EMBL" id="KAL0930905.1"/>
    </source>
</evidence>
<protein>
    <submittedName>
        <fullName evidence="1">Acetamidase regulatory protein</fullName>
    </submittedName>
</protein>
<keyword evidence="2" id="KW-1185">Reference proteome</keyword>
<proteinExistence type="predicted"/>
<sequence>MADFLNREDAEHREISRCGRLFFIGTEFSNLHYLVRQRSKQPDHRVLHFGSHPLAPKVPSVPDEVLELPPKALADELVKSYFVHVNRGFPIIDEEDFMRTYNGAGNTGHVPRCRPQCRPLSLLLLNAIFLVGARVLDPAREEIKTLRPVFFKRTKALFDCRFEQHRETYLQAALLLTWQCDDLEDIVSNTWHWVGVAARTAFGMGMHRDARPSSLNAMDKRLWVRLWWILFQFDVLVSASYGRPQAMQVNLDESDVPPVEEHHFEGICEAEYNFTIQHTSLCLIFSKAMKRRVALRSTPAERADATRQADMELADLISNLPVRLQYSKTDPDLWQAIFHLTYNNFLILLHRASPNRDAEQVAATSDTDLSICCDAAATICSILESFRTRNLLTRLWIPSIHVLFTALVHVCEQMYSANPIMAAKSKRLFDSLILTLHALKGQWLYAQSLLALFDGRNMATSRRSRLSASNTDIGAEQNSFRHGGNSGGLQSSGHLGVENSVSRTSMPELVNTGLGQHSNLAPSYLEQMSLESSDPRRIGEQSSGPLAQNITQNNQIYGTNFVGSDLGLTGDADDMDMLQVPSALELLLAGVGNDFGFHY</sequence>
<reference evidence="1 2" key="1">
    <citation type="journal article" date="2020" name="Phytopathology">
        <title>Genome Sequence Resources of Colletotrichum truncatum, C. plurivorum, C. musicola, and C. sojae: Four Species Pathogenic to Soybean (Glycine max).</title>
        <authorList>
            <person name="Rogerio F."/>
            <person name="Boufleur T.R."/>
            <person name="Ciampi-Guillardi M."/>
            <person name="Sukno S.A."/>
            <person name="Thon M.R."/>
            <person name="Massola Junior N.S."/>
            <person name="Baroncelli R."/>
        </authorList>
    </citation>
    <scope>NUCLEOTIDE SEQUENCE [LARGE SCALE GENOMIC DNA]</scope>
    <source>
        <strain evidence="1 2">CMES1059</strain>
    </source>
</reference>
<organism evidence="1 2">
    <name type="scientific">Colletotrichum truncatum</name>
    <name type="common">Anthracnose fungus</name>
    <name type="synonym">Colletotrichum capsici</name>
    <dbReference type="NCBI Taxonomy" id="5467"/>
    <lineage>
        <taxon>Eukaryota</taxon>
        <taxon>Fungi</taxon>
        <taxon>Dikarya</taxon>
        <taxon>Ascomycota</taxon>
        <taxon>Pezizomycotina</taxon>
        <taxon>Sordariomycetes</taxon>
        <taxon>Hypocreomycetidae</taxon>
        <taxon>Glomerellales</taxon>
        <taxon>Glomerellaceae</taxon>
        <taxon>Colletotrichum</taxon>
        <taxon>Colletotrichum truncatum species complex</taxon>
    </lineage>
</organism>
<dbReference type="Proteomes" id="UP000805649">
    <property type="component" value="Unassembled WGS sequence"/>
</dbReference>
<comment type="caution">
    <text evidence="1">The sequence shown here is derived from an EMBL/GenBank/DDBJ whole genome shotgun (WGS) entry which is preliminary data.</text>
</comment>
<accession>A0ACC3YGC3</accession>
<name>A0ACC3YGC3_COLTU</name>
<dbReference type="EMBL" id="VUJX02000010">
    <property type="protein sequence ID" value="KAL0930905.1"/>
    <property type="molecule type" value="Genomic_DNA"/>
</dbReference>
<evidence type="ECO:0000313" key="2">
    <source>
        <dbReference type="Proteomes" id="UP000805649"/>
    </source>
</evidence>